<evidence type="ECO:0000313" key="3">
    <source>
        <dbReference type="EMBL" id="RAW55015.1"/>
    </source>
</evidence>
<dbReference type="Proteomes" id="UP000733372">
    <property type="component" value="Unassembled WGS sequence"/>
</dbReference>
<dbReference type="Proteomes" id="UP000406184">
    <property type="component" value="Unassembled WGS sequence"/>
</dbReference>
<dbReference type="EMBL" id="QVER01000001">
    <property type="protein sequence ID" value="RGB93903.1"/>
    <property type="molecule type" value="Genomic_DNA"/>
</dbReference>
<sequence>MENQKNDNLNMLEAIVQNTEMGKNTLDQLVPMAEDEQFKAELLRQRNIYRQLNQEAHAAIDACGGSAQGQSAMAKLNTKVSIGMKTITDKSTRNLAEMLTQGSGMGVVDCIKSQKDYPDAAPGSKRLMQKLQDFEEDNRLKLEQYL</sequence>
<keyword evidence="9" id="KW-1185">Reference proteome</keyword>
<dbReference type="EMBL" id="CABHMY010000089">
    <property type="protein sequence ID" value="VUW99810.1"/>
    <property type="molecule type" value="Genomic_DNA"/>
</dbReference>
<reference evidence="5 9" key="3">
    <citation type="submission" date="2019-07" db="EMBL/GenBank/DDBJ databases">
        <authorList>
            <person name="Hibberd C M."/>
            <person name="Gehrig L. J."/>
            <person name="Chang H.-W."/>
            <person name="Venkatesh S."/>
        </authorList>
    </citation>
    <scope>NUCLEOTIDE SEQUENCE [LARGE SCALE GENOMIC DNA]</scope>
    <source>
        <strain evidence="5">Faecalibacterium_prausnitzii_JG_BgPS064</strain>
    </source>
</reference>
<dbReference type="Proteomes" id="UP000260991">
    <property type="component" value="Unassembled WGS sequence"/>
</dbReference>
<gene>
    <name evidence="3" type="ORF">C4N26_03390</name>
    <name evidence="2" type="ORF">C4N27_08965</name>
    <name evidence="4" type="ORF">DWZ46_01505</name>
    <name evidence="5" type="ORF">FPPS064S07_00051</name>
    <name evidence="1" type="ORF">KHW66_06930</name>
</gene>
<dbReference type="Proteomes" id="UP000251144">
    <property type="component" value="Unassembled WGS sequence"/>
</dbReference>
<dbReference type="EMBL" id="PRLB01000002">
    <property type="protein sequence ID" value="RAW55015.1"/>
    <property type="molecule type" value="Genomic_DNA"/>
</dbReference>
<evidence type="ECO:0000313" key="9">
    <source>
        <dbReference type="Proteomes" id="UP000406184"/>
    </source>
</evidence>
<evidence type="ECO:0000313" key="5">
    <source>
        <dbReference type="EMBL" id="VUW99810.1"/>
    </source>
</evidence>
<reference evidence="1" key="4">
    <citation type="submission" date="2021-02" db="EMBL/GenBank/DDBJ databases">
        <title>Infant gut strain persistence is associated with maternal origin, phylogeny, and functional potential including surface adhesion and iron acquisition.</title>
        <authorList>
            <person name="Lou Y.C."/>
        </authorList>
    </citation>
    <scope>NUCLEOTIDE SEQUENCE</scope>
    <source>
        <strain evidence="1">L3_101_367G1_dasL3_101_367G1_metabat.metabat.26</strain>
    </source>
</reference>
<proteinExistence type="predicted"/>
<dbReference type="EMBL" id="PRLA01000006">
    <property type="protein sequence ID" value="RAW49289.1"/>
    <property type="molecule type" value="Genomic_DNA"/>
</dbReference>
<name>A0A1Q6QBK1_9FIRM</name>
<organism evidence="3 7">
    <name type="scientific">Faecalibacterium prausnitzii</name>
    <dbReference type="NCBI Taxonomy" id="853"/>
    <lineage>
        <taxon>Bacteria</taxon>
        <taxon>Bacillati</taxon>
        <taxon>Bacillota</taxon>
        <taxon>Clostridia</taxon>
        <taxon>Eubacteriales</taxon>
        <taxon>Oscillospiraceae</taxon>
        <taxon>Faecalibacterium</taxon>
    </lineage>
</organism>
<evidence type="ECO:0008006" key="10">
    <source>
        <dbReference type="Google" id="ProtNLM"/>
    </source>
</evidence>
<dbReference type="AlphaFoldDB" id="A0A1Q6QBK1"/>
<evidence type="ECO:0000313" key="4">
    <source>
        <dbReference type="EMBL" id="RGB93903.1"/>
    </source>
</evidence>
<reference evidence="6 7" key="1">
    <citation type="submission" date="2018-02" db="EMBL/GenBank/DDBJ databases">
        <title>Complete genome sequencing of Faecalibacterium prausnitzii strains isolated from the human gut.</title>
        <authorList>
            <person name="Fitzgerald B.C."/>
            <person name="Shkoporov A.N."/>
            <person name="Ross P.R."/>
            <person name="Hill C."/>
        </authorList>
    </citation>
    <scope>NUCLEOTIDE SEQUENCE [LARGE SCALE GENOMIC DNA]</scope>
    <source>
        <strain evidence="2 6">APC942/18-1</strain>
        <strain evidence="3 7">APC942/32-1</strain>
    </source>
</reference>
<evidence type="ECO:0000313" key="1">
    <source>
        <dbReference type="EMBL" id="MBS5687763.1"/>
    </source>
</evidence>
<reference evidence="4 8" key="2">
    <citation type="submission" date="2018-08" db="EMBL/GenBank/DDBJ databases">
        <title>A genome reference for cultivated species of the human gut microbiota.</title>
        <authorList>
            <person name="Zou Y."/>
            <person name="Xue W."/>
            <person name="Luo G."/>
        </authorList>
    </citation>
    <scope>NUCLEOTIDE SEQUENCE [LARGE SCALE GENOMIC DNA]</scope>
    <source>
        <strain evidence="4 8">AF32-8AC</strain>
    </source>
</reference>
<evidence type="ECO:0000313" key="8">
    <source>
        <dbReference type="Proteomes" id="UP000260991"/>
    </source>
</evidence>
<dbReference type="RefSeq" id="WP_015564545.1">
    <property type="nucleotide sequence ID" value="NZ_CABHMY010000089.1"/>
</dbReference>
<dbReference type="OrthoDB" id="9792639at2"/>
<accession>A0A1Q6QBK1</accession>
<evidence type="ECO:0000313" key="2">
    <source>
        <dbReference type="EMBL" id="RAW49289.1"/>
    </source>
</evidence>
<evidence type="ECO:0000313" key="6">
    <source>
        <dbReference type="Proteomes" id="UP000250997"/>
    </source>
</evidence>
<dbReference type="EMBL" id="JAGZAM010000011">
    <property type="protein sequence ID" value="MBS5687763.1"/>
    <property type="molecule type" value="Genomic_DNA"/>
</dbReference>
<protein>
    <recommendedName>
        <fullName evidence="10">DUF2383 domain-containing protein</fullName>
    </recommendedName>
</protein>
<dbReference type="Proteomes" id="UP000250997">
    <property type="component" value="Unassembled WGS sequence"/>
</dbReference>
<evidence type="ECO:0000313" key="7">
    <source>
        <dbReference type="Proteomes" id="UP000251144"/>
    </source>
</evidence>